<gene>
    <name evidence="3" type="ORF">LJ739_11450</name>
</gene>
<dbReference type="Pfam" id="PF02823">
    <property type="entry name" value="ATP-synt_DE_N"/>
    <property type="match status" value="1"/>
</dbReference>
<comment type="caution">
    <text evidence="3">The sequence shown here is derived from an EMBL/GenBank/DDBJ whole genome shotgun (WGS) entry which is preliminary data.</text>
</comment>
<name>A0ABS8G8L0_9ALTE</name>
<keyword evidence="4" id="KW-1185">Reference proteome</keyword>
<keyword evidence="1" id="KW-0066">ATP synthesis</keyword>
<dbReference type="SUPFAM" id="SSF51344">
    <property type="entry name" value="Epsilon subunit of F1F0-ATP synthase N-terminal domain"/>
    <property type="match status" value="1"/>
</dbReference>
<dbReference type="Gene3D" id="2.60.15.10">
    <property type="entry name" value="F0F1 ATP synthase delta/epsilon subunit, N-terminal"/>
    <property type="match status" value="1"/>
</dbReference>
<dbReference type="InterPro" id="IPR036771">
    <property type="entry name" value="ATPsynth_dsu/esu_N"/>
</dbReference>
<dbReference type="EMBL" id="JAJEWP010000002">
    <property type="protein sequence ID" value="MCC2616858.1"/>
    <property type="molecule type" value="Genomic_DNA"/>
</dbReference>
<accession>A0ABS8G8L0</accession>
<dbReference type="Proteomes" id="UP001520878">
    <property type="component" value="Unassembled WGS sequence"/>
</dbReference>
<reference evidence="3 4" key="1">
    <citation type="submission" date="2021-10" db="EMBL/GenBank/DDBJ databases">
        <title>Draft genome of Aestuariibacter halophilus JC2043.</title>
        <authorList>
            <person name="Emsley S.A."/>
            <person name="Pfannmuller K.M."/>
            <person name="Ushijima B."/>
            <person name="Saw J.H."/>
            <person name="Videau P."/>
        </authorList>
    </citation>
    <scope>NUCLEOTIDE SEQUENCE [LARGE SCALE GENOMIC DNA]</scope>
    <source>
        <strain evidence="3 4">JC2043</strain>
    </source>
</reference>
<evidence type="ECO:0000256" key="1">
    <source>
        <dbReference type="ARBA" id="ARBA00023196"/>
    </source>
</evidence>
<evidence type="ECO:0000313" key="4">
    <source>
        <dbReference type="Proteomes" id="UP001520878"/>
    </source>
</evidence>
<protein>
    <recommendedName>
        <fullName evidence="2">ATP synthase F1 complex delta/epsilon subunit N-terminal domain-containing protein</fullName>
    </recommendedName>
</protein>
<dbReference type="RefSeq" id="WP_229160615.1">
    <property type="nucleotide sequence ID" value="NZ_JAJEWP010000002.1"/>
</dbReference>
<keyword evidence="1" id="KW-0139">CF(1)</keyword>
<sequence length="133" mass="15564">MTQAYTLRIYAAYGDETVHNVSAFIADDDSGRFCLLPGHADFMTVLSVGMATLRFVNGDTDYLATPGGLLHCRQRSLTLHTHQYWRGREHTKMVEQLRFHFSQTEDSLYHSKSNLERIEQSMMRHMFDMERWQ</sequence>
<dbReference type="InterPro" id="IPR020546">
    <property type="entry name" value="ATP_synth_F1_dsu/esu_N"/>
</dbReference>
<feature type="domain" description="ATP synthase F1 complex delta/epsilon subunit N-terminal" evidence="2">
    <location>
        <begin position="6"/>
        <end position="79"/>
    </location>
</feature>
<proteinExistence type="predicted"/>
<evidence type="ECO:0000259" key="2">
    <source>
        <dbReference type="Pfam" id="PF02823"/>
    </source>
</evidence>
<organism evidence="3 4">
    <name type="scientific">Fluctibacter halophilus</name>
    <dbReference type="NCBI Taxonomy" id="226011"/>
    <lineage>
        <taxon>Bacteria</taxon>
        <taxon>Pseudomonadati</taxon>
        <taxon>Pseudomonadota</taxon>
        <taxon>Gammaproteobacteria</taxon>
        <taxon>Alteromonadales</taxon>
        <taxon>Alteromonadaceae</taxon>
        <taxon>Fluctibacter</taxon>
    </lineage>
</organism>
<evidence type="ECO:0000313" key="3">
    <source>
        <dbReference type="EMBL" id="MCC2616858.1"/>
    </source>
</evidence>